<keyword evidence="5 9" id="KW-0560">Oxidoreductase</keyword>
<dbReference type="InterPro" id="IPR036291">
    <property type="entry name" value="NAD(P)-bd_dom_sf"/>
</dbReference>
<evidence type="ECO:0000313" key="11">
    <source>
        <dbReference type="EMBL" id="MCO1333540.1"/>
    </source>
</evidence>
<dbReference type="EC" id="1.1.1.271" evidence="3 9"/>
<accession>A0A9X2J5F6</accession>
<dbReference type="GO" id="GO:0016853">
    <property type="term" value="F:isomerase activity"/>
    <property type="evidence" value="ECO:0007669"/>
    <property type="project" value="UniProtKB-KW"/>
</dbReference>
<feature type="site" description="Important for catalytic activity" evidence="9">
    <location>
        <position position="108"/>
    </location>
</feature>
<gene>
    <name evidence="9" type="primary">fcl</name>
    <name evidence="11" type="ORF">MO867_04215</name>
</gene>
<feature type="binding site" evidence="9">
    <location>
        <begin position="164"/>
        <end position="167"/>
    </location>
    <ligand>
        <name>NADP(+)</name>
        <dbReference type="ChEBI" id="CHEBI:58349"/>
    </ligand>
</feature>
<dbReference type="FunFam" id="3.40.50.720:FF:000101">
    <property type="entry name" value="GDP-L-fucose synthase"/>
    <property type="match status" value="1"/>
</dbReference>
<feature type="binding site" evidence="9">
    <location>
        <position position="210"/>
    </location>
    <ligand>
        <name>substrate</name>
    </ligand>
</feature>
<feature type="site" description="Important for catalytic activity" evidence="9">
    <location>
        <position position="110"/>
    </location>
</feature>
<comment type="pathway">
    <text evidence="1 9">Nucleotide-sugar biosynthesis; GDP-L-fucose biosynthesis via de novo pathway; GDP-L-fucose from GDP-alpha-D-mannose: step 2/2.</text>
</comment>
<dbReference type="GO" id="GO:0042351">
    <property type="term" value="P:'de novo' GDP-L-fucose biosynthetic process"/>
    <property type="evidence" value="ECO:0007669"/>
    <property type="project" value="UniProtKB-UniRule"/>
</dbReference>
<protein>
    <recommendedName>
        <fullName evidence="3 9">GDP-L-fucose synthase</fullName>
        <ecNumber evidence="3 9">1.1.1.271</ecNumber>
    </recommendedName>
    <alternativeName>
        <fullName evidence="9">GDP-4-keto-6-deoxy-D-mannose-3,5-epimerase-4-reductase</fullName>
    </alternativeName>
</protein>
<comment type="caution">
    <text evidence="11">The sequence shown here is derived from an EMBL/GenBank/DDBJ whole genome shotgun (WGS) entry which is preliminary data.</text>
</comment>
<name>A0A9X2J5F6_9GAMM</name>
<evidence type="ECO:0000256" key="6">
    <source>
        <dbReference type="ARBA" id="ARBA00023235"/>
    </source>
</evidence>
<evidence type="ECO:0000256" key="8">
    <source>
        <dbReference type="ARBA" id="ARBA00051935"/>
    </source>
</evidence>
<feature type="active site" description="Proton donor/acceptor" evidence="9">
    <location>
        <position position="137"/>
    </location>
</feature>
<evidence type="ECO:0000256" key="2">
    <source>
        <dbReference type="ARBA" id="ARBA00005959"/>
    </source>
</evidence>
<dbReference type="GO" id="GO:0050577">
    <property type="term" value="F:GDP-L-fucose synthase activity"/>
    <property type="evidence" value="ECO:0007669"/>
    <property type="project" value="UniProtKB-UniRule"/>
</dbReference>
<feature type="domain" description="NAD-dependent epimerase/dehydratase" evidence="10">
    <location>
        <begin position="7"/>
        <end position="228"/>
    </location>
</feature>
<feature type="binding site" evidence="9">
    <location>
        <position position="203"/>
    </location>
    <ligand>
        <name>substrate</name>
    </ligand>
</feature>
<evidence type="ECO:0000256" key="9">
    <source>
        <dbReference type="HAMAP-Rule" id="MF_00956"/>
    </source>
</evidence>
<dbReference type="InterPro" id="IPR001509">
    <property type="entry name" value="Epimerase_deHydtase"/>
</dbReference>
<comment type="catalytic activity">
    <reaction evidence="8 9">
        <text>GDP-beta-L-fucose + NADP(+) = GDP-4-dehydro-alpha-D-rhamnose + NADPH + H(+)</text>
        <dbReference type="Rhea" id="RHEA:18885"/>
        <dbReference type="ChEBI" id="CHEBI:15378"/>
        <dbReference type="ChEBI" id="CHEBI:57273"/>
        <dbReference type="ChEBI" id="CHEBI:57783"/>
        <dbReference type="ChEBI" id="CHEBI:57964"/>
        <dbReference type="ChEBI" id="CHEBI:58349"/>
        <dbReference type="EC" id="1.1.1.271"/>
    </reaction>
</comment>
<evidence type="ECO:0000256" key="1">
    <source>
        <dbReference type="ARBA" id="ARBA00004883"/>
    </source>
</evidence>
<evidence type="ECO:0000256" key="7">
    <source>
        <dbReference type="ARBA" id="ARBA00023268"/>
    </source>
</evidence>
<dbReference type="PANTHER" id="PTHR43238">
    <property type="entry name" value="GDP-L-FUCOSE SYNTHASE"/>
    <property type="match status" value="1"/>
</dbReference>
<reference evidence="11" key="1">
    <citation type="journal article" date="2022" name="Arch. Microbiol.">
        <title>Microbulbifer okhotskensis sp. nov., isolated from a deep bottom sediment of the Okhotsk Sea.</title>
        <authorList>
            <person name="Romanenko L."/>
            <person name="Kurilenko V."/>
            <person name="Otstavnykh N."/>
            <person name="Velansky P."/>
            <person name="Isaeva M."/>
            <person name="Mikhailov V."/>
        </authorList>
    </citation>
    <scope>NUCLEOTIDE SEQUENCE</scope>
    <source>
        <strain evidence="11">OS29</strain>
    </source>
</reference>
<comment type="similarity">
    <text evidence="2 9">Belongs to the NAD(P)-dependent epimerase/dehydratase family. Fucose synthase subfamily.</text>
</comment>
<evidence type="ECO:0000256" key="3">
    <source>
        <dbReference type="ARBA" id="ARBA00012371"/>
    </source>
</evidence>
<dbReference type="InterPro" id="IPR028614">
    <property type="entry name" value="GDP_fucose/colitose_synth"/>
</dbReference>
<dbReference type="CDD" id="cd05239">
    <property type="entry name" value="GDP_FS_SDR_e"/>
    <property type="match status" value="1"/>
</dbReference>
<dbReference type="HAMAP" id="MF_00956">
    <property type="entry name" value="GDP_fucose_synth"/>
    <property type="match status" value="1"/>
</dbReference>
<dbReference type="SUPFAM" id="SSF51735">
    <property type="entry name" value="NAD(P)-binding Rossmann-fold domains"/>
    <property type="match status" value="1"/>
</dbReference>
<feature type="binding site" evidence="9">
    <location>
        <position position="279"/>
    </location>
    <ligand>
        <name>substrate</name>
    </ligand>
</feature>
<evidence type="ECO:0000313" key="12">
    <source>
        <dbReference type="Proteomes" id="UP001139028"/>
    </source>
</evidence>
<dbReference type="Gene3D" id="3.90.25.10">
    <property type="entry name" value="UDP-galactose 4-epimerase, domain 1"/>
    <property type="match status" value="1"/>
</dbReference>
<evidence type="ECO:0000256" key="4">
    <source>
        <dbReference type="ARBA" id="ARBA00022857"/>
    </source>
</evidence>
<feature type="binding site" evidence="9">
    <location>
        <begin position="11"/>
        <end position="17"/>
    </location>
    <ligand>
        <name>NADP(+)</name>
        <dbReference type="ChEBI" id="CHEBI:58349"/>
    </ligand>
</feature>
<dbReference type="PANTHER" id="PTHR43238:SF1">
    <property type="entry name" value="GDP-L-FUCOSE SYNTHASE"/>
    <property type="match status" value="1"/>
</dbReference>
<feature type="binding site" evidence="9">
    <location>
        <position position="180"/>
    </location>
    <ligand>
        <name>NADP(+)</name>
        <dbReference type="ChEBI" id="CHEBI:58349"/>
    </ligand>
</feature>
<proteinExistence type="inferred from homology"/>
<keyword evidence="6 9" id="KW-0413">Isomerase</keyword>
<dbReference type="EMBL" id="JALBWM010000010">
    <property type="protein sequence ID" value="MCO1333540.1"/>
    <property type="molecule type" value="Genomic_DNA"/>
</dbReference>
<dbReference type="Pfam" id="PF01370">
    <property type="entry name" value="Epimerase"/>
    <property type="match status" value="1"/>
</dbReference>
<keyword evidence="7 9" id="KW-0511">Multifunctional enzyme</keyword>
<evidence type="ECO:0000256" key="5">
    <source>
        <dbReference type="ARBA" id="ARBA00023002"/>
    </source>
</evidence>
<dbReference type="Proteomes" id="UP001139028">
    <property type="component" value="Unassembled WGS sequence"/>
</dbReference>
<feature type="binding site" evidence="9">
    <location>
        <begin position="106"/>
        <end position="109"/>
    </location>
    <ligand>
        <name>NADP(+)</name>
        <dbReference type="ChEBI" id="CHEBI:58349"/>
    </ligand>
</feature>
<sequence>MNQPQRIFVAGHQGLVGSALLKRLKAAENCKVITCPRDSLDLMDPRAVADFFHSESIDVIYLAAAKVGGILANSKFPAEFIHQNLMIQGNVIHEAHKANIQNLLFLGSSCIYPKNAPQPIQEKDLLRGGLESTNEPYAIAKIAGIKLCESYSRQYGRNYRSVMPANLYGPHDHFSSTGSHVIPALMQRFHIAKVKRKEVVNVWGSGNARREFLYVEDMTDALVFTMNLEDARYRSVTEPMCSHLNLGTGSDCTIKELAYLIAEVIGFDRRIVFDRSMPDGVPRKLLDTSKLSRLGWGAQTSLREGLTKTYDWYGENLY</sequence>
<organism evidence="11 12">
    <name type="scientific">Microbulbifer okhotskensis</name>
    <dbReference type="NCBI Taxonomy" id="2926617"/>
    <lineage>
        <taxon>Bacteria</taxon>
        <taxon>Pseudomonadati</taxon>
        <taxon>Pseudomonadota</taxon>
        <taxon>Gammaproteobacteria</taxon>
        <taxon>Cellvibrionales</taxon>
        <taxon>Microbulbiferaceae</taxon>
        <taxon>Microbulbifer</taxon>
    </lineage>
</organism>
<keyword evidence="4 9" id="KW-0521">NADP</keyword>
<keyword evidence="12" id="KW-1185">Reference proteome</keyword>
<dbReference type="Gene3D" id="3.40.50.720">
    <property type="entry name" value="NAD(P)-binding Rossmann-like Domain"/>
    <property type="match status" value="1"/>
</dbReference>
<comment type="function">
    <text evidence="9">Catalyzes the two-step NADP-dependent conversion of GDP-4-dehydro-6-deoxy-D-mannose to GDP-fucose, involving an epimerase and a reductase reaction.</text>
</comment>
<dbReference type="GO" id="GO:0070401">
    <property type="term" value="F:NADP+ binding"/>
    <property type="evidence" value="ECO:0007669"/>
    <property type="project" value="UniProtKB-UniRule"/>
</dbReference>
<dbReference type="AlphaFoldDB" id="A0A9X2J5F6"/>
<feature type="binding site" evidence="9">
    <location>
        <position position="141"/>
    </location>
    <ligand>
        <name>NADP(+)</name>
        <dbReference type="ChEBI" id="CHEBI:58349"/>
    </ligand>
</feature>
<feature type="binding site" evidence="9">
    <location>
        <position position="188"/>
    </location>
    <ligand>
        <name>substrate</name>
    </ligand>
</feature>
<dbReference type="RefSeq" id="WP_252464910.1">
    <property type="nucleotide sequence ID" value="NZ_JALBWM010000010.1"/>
</dbReference>
<evidence type="ECO:0000259" key="10">
    <source>
        <dbReference type="Pfam" id="PF01370"/>
    </source>
</evidence>